<accession>A0A9D4QWG4</accession>
<keyword evidence="2" id="KW-1185">Reference proteome</keyword>
<reference evidence="1" key="1">
    <citation type="journal article" date="2019" name="bioRxiv">
        <title>The Genome of the Zebra Mussel, Dreissena polymorpha: A Resource for Invasive Species Research.</title>
        <authorList>
            <person name="McCartney M.A."/>
            <person name="Auch B."/>
            <person name="Kono T."/>
            <person name="Mallez S."/>
            <person name="Zhang Y."/>
            <person name="Obille A."/>
            <person name="Becker A."/>
            <person name="Abrahante J.E."/>
            <person name="Garbe J."/>
            <person name="Badalamenti J.P."/>
            <person name="Herman A."/>
            <person name="Mangelson H."/>
            <person name="Liachko I."/>
            <person name="Sullivan S."/>
            <person name="Sone E.D."/>
            <person name="Koren S."/>
            <person name="Silverstein K.A.T."/>
            <person name="Beckman K.B."/>
            <person name="Gohl D.M."/>
        </authorList>
    </citation>
    <scope>NUCLEOTIDE SEQUENCE</scope>
    <source>
        <strain evidence="1">Duluth1</strain>
        <tissue evidence="1">Whole animal</tissue>
    </source>
</reference>
<dbReference type="EMBL" id="JAIWYP010000003">
    <property type="protein sequence ID" value="KAH3846211.1"/>
    <property type="molecule type" value="Genomic_DNA"/>
</dbReference>
<evidence type="ECO:0000313" key="2">
    <source>
        <dbReference type="Proteomes" id="UP000828390"/>
    </source>
</evidence>
<dbReference type="AlphaFoldDB" id="A0A9D4QWG4"/>
<comment type="caution">
    <text evidence="1">The sequence shown here is derived from an EMBL/GenBank/DDBJ whole genome shotgun (WGS) entry which is preliminary data.</text>
</comment>
<proteinExistence type="predicted"/>
<name>A0A9D4QWG4_DREPO</name>
<gene>
    <name evidence="1" type="ORF">DPMN_088510</name>
</gene>
<sequence>MYEYNGEIGGKMVNGQDGGLSPMIADGRDELGRSCMCIIGLCCPSGWRKAGRCRKSCHWWKCYARINCCRR</sequence>
<reference evidence="1" key="2">
    <citation type="submission" date="2020-11" db="EMBL/GenBank/DDBJ databases">
        <authorList>
            <person name="McCartney M.A."/>
            <person name="Auch B."/>
            <person name="Kono T."/>
            <person name="Mallez S."/>
            <person name="Becker A."/>
            <person name="Gohl D.M."/>
            <person name="Silverstein K.A.T."/>
            <person name="Koren S."/>
            <person name="Bechman K.B."/>
            <person name="Herman A."/>
            <person name="Abrahante J.E."/>
            <person name="Garbe J."/>
        </authorList>
    </citation>
    <scope>NUCLEOTIDE SEQUENCE</scope>
    <source>
        <strain evidence="1">Duluth1</strain>
        <tissue evidence="1">Whole animal</tissue>
    </source>
</reference>
<organism evidence="1 2">
    <name type="scientific">Dreissena polymorpha</name>
    <name type="common">Zebra mussel</name>
    <name type="synonym">Mytilus polymorpha</name>
    <dbReference type="NCBI Taxonomy" id="45954"/>
    <lineage>
        <taxon>Eukaryota</taxon>
        <taxon>Metazoa</taxon>
        <taxon>Spiralia</taxon>
        <taxon>Lophotrochozoa</taxon>
        <taxon>Mollusca</taxon>
        <taxon>Bivalvia</taxon>
        <taxon>Autobranchia</taxon>
        <taxon>Heteroconchia</taxon>
        <taxon>Euheterodonta</taxon>
        <taxon>Imparidentia</taxon>
        <taxon>Neoheterodontei</taxon>
        <taxon>Myida</taxon>
        <taxon>Dreissenoidea</taxon>
        <taxon>Dreissenidae</taxon>
        <taxon>Dreissena</taxon>
    </lineage>
</organism>
<evidence type="ECO:0000313" key="1">
    <source>
        <dbReference type="EMBL" id="KAH3846211.1"/>
    </source>
</evidence>
<protein>
    <submittedName>
        <fullName evidence="1">Uncharacterized protein</fullName>
    </submittedName>
</protein>
<dbReference type="Proteomes" id="UP000828390">
    <property type="component" value="Unassembled WGS sequence"/>
</dbReference>